<comment type="caution">
    <text evidence="4">The sequence shown here is derived from an EMBL/GenBank/DDBJ whole genome shotgun (WGS) entry which is preliminary data.</text>
</comment>
<feature type="compositionally biased region" description="Low complexity" evidence="1">
    <location>
        <begin position="512"/>
        <end position="529"/>
    </location>
</feature>
<feature type="transmembrane region" description="Helical" evidence="2">
    <location>
        <begin position="6"/>
        <end position="26"/>
    </location>
</feature>
<dbReference type="Gene3D" id="3.40.50.410">
    <property type="entry name" value="von Willebrand factor, type A domain"/>
    <property type="match status" value="1"/>
</dbReference>
<evidence type="ECO:0000313" key="4">
    <source>
        <dbReference type="EMBL" id="NMD85590.1"/>
    </source>
</evidence>
<dbReference type="Pfam" id="PF13519">
    <property type="entry name" value="VWA_2"/>
    <property type="match status" value="1"/>
</dbReference>
<feature type="compositionally biased region" description="Low complexity" evidence="1">
    <location>
        <begin position="542"/>
        <end position="551"/>
    </location>
</feature>
<dbReference type="InterPro" id="IPR002035">
    <property type="entry name" value="VWF_A"/>
</dbReference>
<accession>A0A848AVL7</accession>
<name>A0A848AVL7_9BACT</name>
<feature type="transmembrane region" description="Helical" evidence="2">
    <location>
        <begin position="336"/>
        <end position="356"/>
    </location>
</feature>
<sequence length="773" mass="86684">MRFIQPQLFYLVLPVLLAVIVLAVYASHCRKQKVRALLGNGDTDPAAVKLSPPRRRFRIFLLLLTMLFLIAAAARPFWSSQLVPFEPRGRDLMVIFDVSKSMLATDIAPSRLEHAKFLLRQLVESAPNDRFGLVAFAGKAYLACPLTSDSLAFTQYIDELNTDTVPLGGTNLEAALRVAEQAFKAAAGGNRGILLFTDGDELAGNSAALVNELRKRQIPLFIVGLGDPEVGAPVPEADGTLKRDASGQLITSKLAETSLKKLAGETGGVYVRSTVTDTGLAVIENRIKRLDTAEQQGAQRTLPIEKFPLALIAAAICLVLYFLLSERPLEYRFSRPKSAALLLLPAMLFLLAGAAAPEKPETAPAQQPKEIPVEPEPPSDPAELYNLARERQIAGDEKAANLYETVIRDAADRPDLQTRSLYNLGTGEHRNARTIAQQAVAKVKAQQLDPALEELKKAEGRLKSAEELYVRSLEIPQLQNAVPEASNNLQQLADDRKKIEELKKKIEELKKLQQQAQQQTQQAQQQNQKDQQKQDQKDQQKQDQQQGQQGQDQKDQQKQDQQQGQDQKDQQKQDQQQGQQGQDQKDQQKQDQQQGQDQKDQQKQDQQQKSGENALDQARKSAEELKNKADELQQQNLSKQAEQARQELDKAKESREQQKFDEAQKHLEEAMKALGGSQGQDQKDQQSKDQKDQQGKDQKDQQGKDQKDQQQQGKEGQQDQKEQQGEEAKPEDGKMDEKTAEQLLQMMADEEKGLRDAIKQHQRSRQPRVEKDW</sequence>
<dbReference type="AlphaFoldDB" id="A0A848AVL7"/>
<feature type="region of interest" description="Disordered" evidence="1">
    <location>
        <begin position="359"/>
        <end position="381"/>
    </location>
</feature>
<evidence type="ECO:0000256" key="1">
    <source>
        <dbReference type="SAM" id="MobiDB-lite"/>
    </source>
</evidence>
<feature type="transmembrane region" description="Helical" evidence="2">
    <location>
        <begin position="59"/>
        <end position="78"/>
    </location>
</feature>
<dbReference type="InterPro" id="IPR036465">
    <property type="entry name" value="vWFA_dom_sf"/>
</dbReference>
<feature type="compositionally biased region" description="Basic and acidic residues" evidence="1">
    <location>
        <begin position="716"/>
        <end position="740"/>
    </location>
</feature>
<feature type="transmembrane region" description="Helical" evidence="2">
    <location>
        <begin position="307"/>
        <end position="324"/>
    </location>
</feature>
<feature type="compositionally biased region" description="Low complexity" evidence="1">
    <location>
        <begin position="573"/>
        <end position="582"/>
    </location>
</feature>
<evidence type="ECO:0000313" key="5">
    <source>
        <dbReference type="Proteomes" id="UP000576225"/>
    </source>
</evidence>
<organism evidence="4 5">
    <name type="scientific">Victivallis vadensis</name>
    <dbReference type="NCBI Taxonomy" id="172901"/>
    <lineage>
        <taxon>Bacteria</taxon>
        <taxon>Pseudomonadati</taxon>
        <taxon>Lentisphaerota</taxon>
        <taxon>Lentisphaeria</taxon>
        <taxon>Victivallales</taxon>
        <taxon>Victivallaceae</taxon>
        <taxon>Victivallis</taxon>
    </lineage>
</organism>
<feature type="compositionally biased region" description="Basic and acidic residues" evidence="1">
    <location>
        <begin position="681"/>
        <end position="708"/>
    </location>
</feature>
<proteinExistence type="predicted"/>
<evidence type="ECO:0000259" key="3">
    <source>
        <dbReference type="PROSITE" id="PS50234"/>
    </source>
</evidence>
<keyword evidence="2" id="KW-1133">Transmembrane helix</keyword>
<keyword evidence="2" id="KW-0472">Membrane</keyword>
<feature type="compositionally biased region" description="Basic and acidic residues" evidence="1">
    <location>
        <begin position="530"/>
        <end position="541"/>
    </location>
</feature>
<gene>
    <name evidence="4" type="ORF">HF882_03225</name>
</gene>
<protein>
    <submittedName>
        <fullName evidence="4">VWA domain-containing protein</fullName>
    </submittedName>
</protein>
<feature type="compositionally biased region" description="Low complexity" evidence="1">
    <location>
        <begin position="359"/>
        <end position="368"/>
    </location>
</feature>
<feature type="domain" description="VWFA" evidence="3">
    <location>
        <begin position="91"/>
        <end position="290"/>
    </location>
</feature>
<feature type="compositionally biased region" description="Basic and acidic residues" evidence="1">
    <location>
        <begin position="642"/>
        <end position="671"/>
    </location>
</feature>
<dbReference type="Proteomes" id="UP000576225">
    <property type="component" value="Unassembled WGS sequence"/>
</dbReference>
<keyword evidence="2" id="KW-0812">Transmembrane</keyword>
<dbReference type="EMBL" id="JABAEW010000004">
    <property type="protein sequence ID" value="NMD85590.1"/>
    <property type="molecule type" value="Genomic_DNA"/>
</dbReference>
<dbReference type="SUPFAM" id="SSF53300">
    <property type="entry name" value="vWA-like"/>
    <property type="match status" value="1"/>
</dbReference>
<feature type="compositionally biased region" description="Basic and acidic residues" evidence="1">
    <location>
        <begin position="749"/>
        <end position="759"/>
    </location>
</feature>
<dbReference type="PANTHER" id="PTHR22550">
    <property type="entry name" value="SPORE GERMINATION PROTEIN"/>
    <property type="match status" value="1"/>
</dbReference>
<dbReference type="RefSeq" id="WP_168961577.1">
    <property type="nucleotide sequence ID" value="NZ_JABAEW010000004.1"/>
</dbReference>
<dbReference type="SMART" id="SM00327">
    <property type="entry name" value="VWA"/>
    <property type="match status" value="1"/>
</dbReference>
<feature type="compositionally biased region" description="Basic and acidic residues" evidence="1">
    <location>
        <begin position="617"/>
        <end position="631"/>
    </location>
</feature>
<dbReference type="InterPro" id="IPR050768">
    <property type="entry name" value="UPF0353/GerABKA_families"/>
</dbReference>
<reference evidence="4 5" key="1">
    <citation type="submission" date="2020-04" db="EMBL/GenBank/DDBJ databases">
        <authorList>
            <person name="Hitch T.C.A."/>
            <person name="Wylensek D."/>
            <person name="Clavel T."/>
        </authorList>
    </citation>
    <scope>NUCLEOTIDE SEQUENCE [LARGE SCALE GENOMIC DNA]</scope>
    <source>
        <strain evidence="4 5">COR2-253-APC-1A</strain>
    </source>
</reference>
<evidence type="ECO:0000256" key="2">
    <source>
        <dbReference type="SAM" id="Phobius"/>
    </source>
</evidence>
<feature type="region of interest" description="Disordered" evidence="1">
    <location>
        <begin position="510"/>
        <end position="773"/>
    </location>
</feature>
<feature type="compositionally biased region" description="Polar residues" evidence="1">
    <location>
        <begin position="632"/>
        <end position="641"/>
    </location>
</feature>
<dbReference type="PANTHER" id="PTHR22550:SF14">
    <property type="entry name" value="VWFA DOMAIN-CONTAINING PROTEIN"/>
    <property type="match status" value="1"/>
</dbReference>
<dbReference type="PROSITE" id="PS50234">
    <property type="entry name" value="VWFA"/>
    <property type="match status" value="1"/>
</dbReference>